<dbReference type="Gene3D" id="3.30.420.10">
    <property type="entry name" value="Ribonuclease H-like superfamily/Ribonuclease H"/>
    <property type="match status" value="1"/>
</dbReference>
<sequence length="188" mass="21311">MVLADQDECSPIPTSPESSVAQPRQRWVFCPSRGGATEVLRIQEKVTERRAVYHYDRCQVEVQFQVKASVFSSCCLLWSSSFLPSLFNEINSKIFSCFTQFMAFVENPFGMTLKIFQSDGGRESNNSSLRSLCDEKGIHPRFSCPNTPQQNGLVERKHRHISEMGRTLMIASSVPLIFGQKLFALLCF</sequence>
<dbReference type="InterPro" id="IPR001584">
    <property type="entry name" value="Integrase_cat-core"/>
</dbReference>
<dbReference type="PANTHER" id="PTHR42648:SF31">
    <property type="entry name" value="RNA-DIRECTED DNA POLYMERASE"/>
    <property type="match status" value="1"/>
</dbReference>
<dbReference type="EMBL" id="UZAU01000053">
    <property type="status" value="NOT_ANNOTATED_CDS"/>
    <property type="molecule type" value="Genomic_DNA"/>
</dbReference>
<dbReference type="InterPro" id="IPR012337">
    <property type="entry name" value="RNaseH-like_sf"/>
</dbReference>
<feature type="domain" description="Integrase catalytic" evidence="2">
    <location>
        <begin position="44"/>
        <end position="188"/>
    </location>
</feature>
<dbReference type="EnsemblPlants" id="evm.model.01.1941">
    <property type="protein sequence ID" value="cds.evm.model.01.1941"/>
    <property type="gene ID" value="evm.TU.01.1941"/>
</dbReference>
<accession>A0A803NJ49</accession>
<dbReference type="Gramene" id="evm.model.01.1941">
    <property type="protein sequence ID" value="cds.evm.model.01.1941"/>
    <property type="gene ID" value="evm.TU.01.1941"/>
</dbReference>
<evidence type="ECO:0000259" key="2">
    <source>
        <dbReference type="PROSITE" id="PS50994"/>
    </source>
</evidence>
<evidence type="ECO:0000313" key="3">
    <source>
        <dbReference type="EnsemblPlants" id="cds.evm.model.01.1941"/>
    </source>
</evidence>
<dbReference type="Proteomes" id="UP000596661">
    <property type="component" value="Chromosome 1"/>
</dbReference>
<reference evidence="3" key="1">
    <citation type="submission" date="2018-11" db="EMBL/GenBank/DDBJ databases">
        <authorList>
            <person name="Grassa J C."/>
        </authorList>
    </citation>
    <scope>NUCLEOTIDE SEQUENCE [LARGE SCALE GENOMIC DNA]</scope>
</reference>
<organism evidence="3 4">
    <name type="scientific">Cannabis sativa</name>
    <name type="common">Hemp</name>
    <name type="synonym">Marijuana</name>
    <dbReference type="NCBI Taxonomy" id="3483"/>
    <lineage>
        <taxon>Eukaryota</taxon>
        <taxon>Viridiplantae</taxon>
        <taxon>Streptophyta</taxon>
        <taxon>Embryophyta</taxon>
        <taxon>Tracheophyta</taxon>
        <taxon>Spermatophyta</taxon>
        <taxon>Magnoliopsida</taxon>
        <taxon>eudicotyledons</taxon>
        <taxon>Gunneridae</taxon>
        <taxon>Pentapetalae</taxon>
        <taxon>rosids</taxon>
        <taxon>fabids</taxon>
        <taxon>Rosales</taxon>
        <taxon>Cannabaceae</taxon>
        <taxon>Cannabis</taxon>
    </lineage>
</organism>
<dbReference type="GO" id="GO:0015074">
    <property type="term" value="P:DNA integration"/>
    <property type="evidence" value="ECO:0007669"/>
    <property type="project" value="InterPro"/>
</dbReference>
<dbReference type="PANTHER" id="PTHR42648">
    <property type="entry name" value="TRANSPOSASE, PUTATIVE-RELATED"/>
    <property type="match status" value="1"/>
</dbReference>
<evidence type="ECO:0000313" key="4">
    <source>
        <dbReference type="Proteomes" id="UP000596661"/>
    </source>
</evidence>
<dbReference type="SUPFAM" id="SSF53098">
    <property type="entry name" value="Ribonuclease H-like"/>
    <property type="match status" value="1"/>
</dbReference>
<dbReference type="AlphaFoldDB" id="A0A803NJ49"/>
<reference evidence="3" key="2">
    <citation type="submission" date="2021-03" db="UniProtKB">
        <authorList>
            <consortium name="EnsemblPlants"/>
        </authorList>
    </citation>
    <scope>IDENTIFICATION</scope>
</reference>
<dbReference type="InterPro" id="IPR036397">
    <property type="entry name" value="RNaseH_sf"/>
</dbReference>
<keyword evidence="4" id="KW-1185">Reference proteome</keyword>
<dbReference type="GO" id="GO:0003676">
    <property type="term" value="F:nucleic acid binding"/>
    <property type="evidence" value="ECO:0007669"/>
    <property type="project" value="InterPro"/>
</dbReference>
<proteinExistence type="predicted"/>
<dbReference type="InterPro" id="IPR039537">
    <property type="entry name" value="Retrotran_Ty1/copia-like"/>
</dbReference>
<protein>
    <recommendedName>
        <fullName evidence="2">Integrase catalytic domain-containing protein</fullName>
    </recommendedName>
</protein>
<feature type="region of interest" description="Disordered" evidence="1">
    <location>
        <begin position="1"/>
        <end position="20"/>
    </location>
</feature>
<name>A0A803NJ49_CANSA</name>
<dbReference type="PROSITE" id="PS50994">
    <property type="entry name" value="INTEGRASE"/>
    <property type="match status" value="1"/>
</dbReference>
<evidence type="ECO:0000256" key="1">
    <source>
        <dbReference type="SAM" id="MobiDB-lite"/>
    </source>
</evidence>